<dbReference type="AlphaFoldDB" id="A0A5M9HZ71"/>
<accession>A0A5M9HZ71</accession>
<gene>
    <name evidence="2" type="ORF">FNY66_04415</name>
</gene>
<feature type="transmembrane region" description="Helical" evidence="1">
    <location>
        <begin position="21"/>
        <end position="43"/>
    </location>
</feature>
<dbReference type="EMBL" id="VMSO01000004">
    <property type="protein sequence ID" value="KAA8501997.1"/>
    <property type="molecule type" value="Genomic_DNA"/>
</dbReference>
<protein>
    <submittedName>
        <fullName evidence="2">MATE family efflux transporter</fullName>
    </submittedName>
</protein>
<dbReference type="Proteomes" id="UP000322025">
    <property type="component" value="Unassembled WGS sequence"/>
</dbReference>
<keyword evidence="3" id="KW-1185">Reference proteome</keyword>
<keyword evidence="1" id="KW-0812">Transmembrane</keyword>
<feature type="transmembrane region" description="Helical" evidence="1">
    <location>
        <begin position="49"/>
        <end position="74"/>
    </location>
</feature>
<reference evidence="2" key="1">
    <citation type="submission" date="2019-07" db="EMBL/GenBank/DDBJ databases">
        <authorList>
            <person name="Wongkuna S."/>
            <person name="Scaria J."/>
        </authorList>
    </citation>
    <scope>NUCLEOTIDE SEQUENCE [LARGE SCALE GENOMIC DNA]</scope>
    <source>
        <strain evidence="2">SW178</strain>
    </source>
</reference>
<evidence type="ECO:0000313" key="2">
    <source>
        <dbReference type="EMBL" id="KAA8501997.1"/>
    </source>
</evidence>
<evidence type="ECO:0000313" key="3">
    <source>
        <dbReference type="Proteomes" id="UP000322025"/>
    </source>
</evidence>
<name>A0A5M9HZ71_9FIRM</name>
<sequence length="92" mass="9858">IFFIPLAIVNIYRNGIQGLGYGLLPMMAGVAELIGRGVVAVIAAGQKSYPGVCLASPAAWVLASVLLIAMYYYIVKVDLKKIFPDRKSGNDI</sequence>
<keyword evidence="1" id="KW-0472">Membrane</keyword>
<feature type="non-terminal residue" evidence="2">
    <location>
        <position position="1"/>
    </location>
</feature>
<evidence type="ECO:0000256" key="1">
    <source>
        <dbReference type="SAM" id="Phobius"/>
    </source>
</evidence>
<keyword evidence="1" id="KW-1133">Transmembrane helix</keyword>
<organism evidence="2 3">
    <name type="scientific">Mediterraneibacter catenae</name>
    <dbReference type="NCBI Taxonomy" id="2594882"/>
    <lineage>
        <taxon>Bacteria</taxon>
        <taxon>Bacillati</taxon>
        <taxon>Bacillota</taxon>
        <taxon>Clostridia</taxon>
        <taxon>Lachnospirales</taxon>
        <taxon>Lachnospiraceae</taxon>
        <taxon>Mediterraneibacter</taxon>
    </lineage>
</organism>
<comment type="caution">
    <text evidence="2">The sequence shown here is derived from an EMBL/GenBank/DDBJ whole genome shotgun (WGS) entry which is preliminary data.</text>
</comment>
<proteinExistence type="predicted"/>